<accession>A0AAE0JG71</accession>
<dbReference type="PANTHER" id="PTHR23507:SF13">
    <property type="entry name" value="MFS GENERAL SUBSTRATE TRANSPORTER"/>
    <property type="match status" value="1"/>
</dbReference>
<feature type="transmembrane region" description="Helical" evidence="6">
    <location>
        <begin position="326"/>
        <end position="353"/>
    </location>
</feature>
<keyword evidence="4 6" id="KW-0472">Membrane</keyword>
<keyword evidence="2 6" id="KW-0812">Transmembrane</keyword>
<dbReference type="Pfam" id="PF07690">
    <property type="entry name" value="MFS_1"/>
    <property type="match status" value="1"/>
</dbReference>
<evidence type="ECO:0000256" key="5">
    <source>
        <dbReference type="SAM" id="MobiDB-lite"/>
    </source>
</evidence>
<dbReference type="InterPro" id="IPR011701">
    <property type="entry name" value="MFS"/>
</dbReference>
<gene>
    <name evidence="7" type="ORF">B0H65DRAFT_209304</name>
</gene>
<dbReference type="RefSeq" id="XP_062682178.1">
    <property type="nucleotide sequence ID" value="XM_062821908.1"/>
</dbReference>
<dbReference type="EMBL" id="JAUEPP010000004">
    <property type="protein sequence ID" value="KAK3345565.1"/>
    <property type="molecule type" value="Genomic_DNA"/>
</dbReference>
<keyword evidence="3 6" id="KW-1133">Transmembrane helix</keyword>
<dbReference type="GO" id="GO:0016020">
    <property type="term" value="C:membrane"/>
    <property type="evidence" value="ECO:0007669"/>
    <property type="project" value="UniProtKB-SubCell"/>
</dbReference>
<feature type="transmembrane region" description="Helical" evidence="6">
    <location>
        <begin position="131"/>
        <end position="153"/>
    </location>
</feature>
<reference evidence="7" key="1">
    <citation type="journal article" date="2023" name="Mol. Phylogenet. Evol.">
        <title>Genome-scale phylogeny and comparative genomics of the fungal order Sordariales.</title>
        <authorList>
            <person name="Hensen N."/>
            <person name="Bonometti L."/>
            <person name="Westerberg I."/>
            <person name="Brannstrom I.O."/>
            <person name="Guillou S."/>
            <person name="Cros-Aarteil S."/>
            <person name="Calhoun S."/>
            <person name="Haridas S."/>
            <person name="Kuo A."/>
            <person name="Mondo S."/>
            <person name="Pangilinan J."/>
            <person name="Riley R."/>
            <person name="LaButti K."/>
            <person name="Andreopoulos B."/>
            <person name="Lipzen A."/>
            <person name="Chen C."/>
            <person name="Yan M."/>
            <person name="Daum C."/>
            <person name="Ng V."/>
            <person name="Clum A."/>
            <person name="Steindorff A."/>
            <person name="Ohm R.A."/>
            <person name="Martin F."/>
            <person name="Silar P."/>
            <person name="Natvig D.O."/>
            <person name="Lalanne C."/>
            <person name="Gautier V."/>
            <person name="Ament-Velasquez S.L."/>
            <person name="Kruys A."/>
            <person name="Hutchinson M.I."/>
            <person name="Powell A.J."/>
            <person name="Barry K."/>
            <person name="Miller A.N."/>
            <person name="Grigoriev I.V."/>
            <person name="Debuchy R."/>
            <person name="Gladieux P."/>
            <person name="Hiltunen Thoren M."/>
            <person name="Johannesson H."/>
        </authorList>
    </citation>
    <scope>NUCLEOTIDE SEQUENCE</scope>
    <source>
        <strain evidence="7">CBS 560.94</strain>
    </source>
</reference>
<feature type="transmembrane region" description="Helical" evidence="6">
    <location>
        <begin position="160"/>
        <end position="182"/>
    </location>
</feature>
<evidence type="ECO:0000313" key="8">
    <source>
        <dbReference type="Proteomes" id="UP001278500"/>
    </source>
</evidence>
<protein>
    <submittedName>
        <fullName evidence="7">Major facilitator superfamily domain-containing protein</fullName>
    </submittedName>
</protein>
<dbReference type="InterPro" id="IPR036259">
    <property type="entry name" value="MFS_trans_sf"/>
</dbReference>
<comment type="subcellular location">
    <subcellularLocation>
        <location evidence="1">Membrane</location>
        <topology evidence="1">Multi-pass membrane protein</topology>
    </subcellularLocation>
</comment>
<evidence type="ECO:0000313" key="7">
    <source>
        <dbReference type="EMBL" id="KAK3345565.1"/>
    </source>
</evidence>
<feature type="transmembrane region" description="Helical" evidence="6">
    <location>
        <begin position="547"/>
        <end position="565"/>
    </location>
</feature>
<feature type="compositionally biased region" description="Low complexity" evidence="5">
    <location>
        <begin position="12"/>
        <end position="23"/>
    </location>
</feature>
<name>A0AAE0JG71_9PEZI</name>
<feature type="compositionally biased region" description="Basic and acidic residues" evidence="5">
    <location>
        <begin position="404"/>
        <end position="413"/>
    </location>
</feature>
<feature type="transmembrane region" description="Helical" evidence="6">
    <location>
        <begin position="365"/>
        <end position="387"/>
    </location>
</feature>
<proteinExistence type="predicted"/>
<feature type="transmembrane region" description="Helical" evidence="6">
    <location>
        <begin position="260"/>
        <end position="280"/>
    </location>
</feature>
<keyword evidence="8" id="KW-1185">Reference proteome</keyword>
<feature type="compositionally biased region" description="Polar residues" evidence="5">
    <location>
        <begin position="24"/>
        <end position="39"/>
    </location>
</feature>
<sequence>MAADETTPLLPNGTGTATTSGNNVDTNNSQLSSPNTDSENTTNNHHDVNNNNTKAKWTLNPLTLLTRVHVETRILLAAFLITTSFSFTQVPIFYAFHLMECDDFYTHHPPYTGLGDRCSRNEIAAGTATDFSFLAMSTTICGTVNLFFAGWLVKKIGLRLALMAQVLVPAIRVLTQILGVLAGGRSGIVIFQATQLITVLGGPVGYILIINIMVGEVVSPARRTPVFGMLQGCFMLGQAVGYLTGGMIGDAWGIRRPFEVAFVAFLVSTAYVQLALPYVSPESMAGGGKKAGGPKAEGVAAGFFAPLRVLAPQRVRLRSGKVIKHLGVLVLCTGVFLGVLATDFAAMLIQMYATAVFEFRQSDNGWLMSEFALMRAVFLIVLFPRIISSGRKWYAKRQSKRQPRRESMSDQRDPATQGLLIQPDQLEAPMGTLAEEEPMVTQPPTETEDTHFDLFFLRWSLVADGLLTSCTALATKKWHIYLAAAMLPFASGTAPAAKGVMTEMCSPEQRADALNALTLVENIGRLATQGFFGFVFAALAEAGKPHLTFYCNAILAMIAASVLIFSRFPPNGSELIEADDAEEHVNGSNSSE</sequence>
<dbReference type="GO" id="GO:0022857">
    <property type="term" value="F:transmembrane transporter activity"/>
    <property type="evidence" value="ECO:0007669"/>
    <property type="project" value="InterPro"/>
</dbReference>
<evidence type="ECO:0000256" key="1">
    <source>
        <dbReference type="ARBA" id="ARBA00004141"/>
    </source>
</evidence>
<feature type="transmembrane region" description="Helical" evidence="6">
    <location>
        <begin position="226"/>
        <end position="248"/>
    </location>
</feature>
<dbReference type="Proteomes" id="UP001278500">
    <property type="component" value="Unassembled WGS sequence"/>
</dbReference>
<evidence type="ECO:0000256" key="6">
    <source>
        <dbReference type="SAM" id="Phobius"/>
    </source>
</evidence>
<feature type="transmembrane region" description="Helical" evidence="6">
    <location>
        <begin position="74"/>
        <end position="96"/>
    </location>
</feature>
<feature type="transmembrane region" description="Helical" evidence="6">
    <location>
        <begin position="188"/>
        <end position="214"/>
    </location>
</feature>
<evidence type="ECO:0000256" key="3">
    <source>
        <dbReference type="ARBA" id="ARBA00022989"/>
    </source>
</evidence>
<dbReference type="GeneID" id="87859062"/>
<dbReference type="Gene3D" id="1.20.1250.20">
    <property type="entry name" value="MFS general substrate transporter like domains"/>
    <property type="match status" value="2"/>
</dbReference>
<organism evidence="7 8">
    <name type="scientific">Neurospora tetraspora</name>
    <dbReference type="NCBI Taxonomy" id="94610"/>
    <lineage>
        <taxon>Eukaryota</taxon>
        <taxon>Fungi</taxon>
        <taxon>Dikarya</taxon>
        <taxon>Ascomycota</taxon>
        <taxon>Pezizomycotina</taxon>
        <taxon>Sordariomycetes</taxon>
        <taxon>Sordariomycetidae</taxon>
        <taxon>Sordariales</taxon>
        <taxon>Sordariaceae</taxon>
        <taxon>Neurospora</taxon>
    </lineage>
</organism>
<dbReference type="PANTHER" id="PTHR23507">
    <property type="entry name" value="ZGC:174356"/>
    <property type="match status" value="1"/>
</dbReference>
<dbReference type="AlphaFoldDB" id="A0AAE0JG71"/>
<evidence type="ECO:0000256" key="2">
    <source>
        <dbReference type="ARBA" id="ARBA00022692"/>
    </source>
</evidence>
<dbReference type="SUPFAM" id="SSF103473">
    <property type="entry name" value="MFS general substrate transporter"/>
    <property type="match status" value="2"/>
</dbReference>
<evidence type="ECO:0000256" key="4">
    <source>
        <dbReference type="ARBA" id="ARBA00023136"/>
    </source>
</evidence>
<feature type="region of interest" description="Disordered" evidence="5">
    <location>
        <begin position="397"/>
        <end position="416"/>
    </location>
</feature>
<feature type="region of interest" description="Disordered" evidence="5">
    <location>
        <begin position="1"/>
        <end position="52"/>
    </location>
</feature>
<reference evidence="7" key="2">
    <citation type="submission" date="2023-06" db="EMBL/GenBank/DDBJ databases">
        <authorList>
            <consortium name="Lawrence Berkeley National Laboratory"/>
            <person name="Haridas S."/>
            <person name="Hensen N."/>
            <person name="Bonometti L."/>
            <person name="Westerberg I."/>
            <person name="Brannstrom I.O."/>
            <person name="Guillou S."/>
            <person name="Cros-Aarteil S."/>
            <person name="Calhoun S."/>
            <person name="Kuo A."/>
            <person name="Mondo S."/>
            <person name="Pangilinan J."/>
            <person name="Riley R."/>
            <person name="Labutti K."/>
            <person name="Andreopoulos B."/>
            <person name="Lipzen A."/>
            <person name="Chen C."/>
            <person name="Yanf M."/>
            <person name="Daum C."/>
            <person name="Ng V."/>
            <person name="Clum A."/>
            <person name="Steindorff A."/>
            <person name="Ohm R."/>
            <person name="Martin F."/>
            <person name="Silar P."/>
            <person name="Natvig D."/>
            <person name="Lalanne C."/>
            <person name="Gautier V."/>
            <person name="Ament-Velasquez S.L."/>
            <person name="Kruys A."/>
            <person name="Hutchinson M.I."/>
            <person name="Powell A.J."/>
            <person name="Barry K."/>
            <person name="Miller A.N."/>
            <person name="Grigoriev I.V."/>
            <person name="Debuchy R."/>
            <person name="Gladieux P."/>
            <person name="Thoren M.H."/>
            <person name="Johannesson H."/>
        </authorList>
    </citation>
    <scope>NUCLEOTIDE SEQUENCE</scope>
    <source>
        <strain evidence="7">CBS 560.94</strain>
    </source>
</reference>
<comment type="caution">
    <text evidence="7">The sequence shown here is derived from an EMBL/GenBank/DDBJ whole genome shotgun (WGS) entry which is preliminary data.</text>
</comment>